<feature type="non-terminal residue" evidence="2">
    <location>
        <position position="1"/>
    </location>
</feature>
<organism evidence="2 3">
    <name type="scientific">Bartonella apis</name>
    <dbReference type="NCBI Taxonomy" id="1686310"/>
    <lineage>
        <taxon>Bacteria</taxon>
        <taxon>Pseudomonadati</taxon>
        <taxon>Pseudomonadota</taxon>
        <taxon>Alphaproteobacteria</taxon>
        <taxon>Hyphomicrobiales</taxon>
        <taxon>Bartonellaceae</taxon>
        <taxon>Bartonella</taxon>
    </lineage>
</organism>
<keyword evidence="3" id="KW-1185">Reference proteome</keyword>
<dbReference type="RefSeq" id="WP_083639869.1">
    <property type="nucleotide sequence ID" value="NZ_LXYT01000006.1"/>
</dbReference>
<reference evidence="2 3" key="1">
    <citation type="submission" date="2016-12" db="EMBL/GenBank/DDBJ databases">
        <title>Comparative genomics of Bartonella apis.</title>
        <authorList>
            <person name="Engel P."/>
        </authorList>
    </citation>
    <scope>NUCLEOTIDE SEQUENCE [LARGE SCALE GENOMIC DNA]</scope>
    <source>
        <strain evidence="2 3">PEB0149</strain>
    </source>
</reference>
<dbReference type="Gene3D" id="2.160.20.20">
    <property type="match status" value="1"/>
</dbReference>
<dbReference type="InterPro" id="IPR043990">
    <property type="entry name" value="AC_1"/>
</dbReference>
<dbReference type="SUPFAM" id="SSF103515">
    <property type="entry name" value="Autotransporter"/>
    <property type="match status" value="1"/>
</dbReference>
<dbReference type="PANTHER" id="PTHR35037">
    <property type="entry name" value="C-TERMINAL REGION OF AIDA-LIKE PROTEIN"/>
    <property type="match status" value="1"/>
</dbReference>
<dbReference type="PANTHER" id="PTHR35037:SF3">
    <property type="entry name" value="C-TERMINAL REGION OF AIDA-LIKE PROTEIN"/>
    <property type="match status" value="1"/>
</dbReference>
<comment type="caution">
    <text evidence="2">The sequence shown here is derived from an EMBL/GenBank/DDBJ whole genome shotgun (WGS) entry which is preliminary data.</text>
</comment>
<dbReference type="InterPro" id="IPR012332">
    <property type="entry name" value="Autotransporter_pectin_lyase_C"/>
</dbReference>
<dbReference type="NCBIfam" id="TIGR01414">
    <property type="entry name" value="autotrans_barl"/>
    <property type="match status" value="1"/>
</dbReference>
<proteinExistence type="predicted"/>
<evidence type="ECO:0000313" key="3">
    <source>
        <dbReference type="Proteomes" id="UP000187344"/>
    </source>
</evidence>
<name>A0A1R0F6M5_9HYPH</name>
<feature type="domain" description="Autotransporter" evidence="1">
    <location>
        <begin position="646"/>
        <end position="928"/>
    </location>
</feature>
<dbReference type="PROSITE" id="PS51208">
    <property type="entry name" value="AUTOTRANSPORTER"/>
    <property type="match status" value="1"/>
</dbReference>
<dbReference type="GO" id="GO:0019867">
    <property type="term" value="C:outer membrane"/>
    <property type="evidence" value="ECO:0007669"/>
    <property type="project" value="InterPro"/>
</dbReference>
<dbReference type="InterPro" id="IPR051551">
    <property type="entry name" value="Autotransporter_adhesion"/>
</dbReference>
<dbReference type="CDD" id="cd01344">
    <property type="entry name" value="PL2_Passenger_AT"/>
    <property type="match status" value="1"/>
</dbReference>
<dbReference type="Pfam" id="PF18883">
    <property type="entry name" value="AC_1"/>
    <property type="match status" value="1"/>
</dbReference>
<evidence type="ECO:0000313" key="2">
    <source>
        <dbReference type="EMBL" id="OLY42606.1"/>
    </source>
</evidence>
<accession>A0A1R0F6M5</accession>
<dbReference type="Proteomes" id="UP000187344">
    <property type="component" value="Unassembled WGS sequence"/>
</dbReference>
<protein>
    <submittedName>
        <fullName evidence="2">Fibronectin-binding autotransporter adhesin</fullName>
    </submittedName>
</protein>
<evidence type="ECO:0000259" key="1">
    <source>
        <dbReference type="PROSITE" id="PS51208"/>
    </source>
</evidence>
<dbReference type="AlphaFoldDB" id="A0A1R0F6M5"/>
<dbReference type="OrthoDB" id="6053567at2"/>
<dbReference type="EMBL" id="LXYT01000006">
    <property type="protein sequence ID" value="OLY42606.1"/>
    <property type="molecule type" value="Genomic_DNA"/>
</dbReference>
<sequence length="928" mass="96854">SGPDTVLNIKINEGAPAYLRQGSLYVGNPEGSYNTHSSLIMNDHAKVNLDYSLYIGGDQGSDSSSTAVLDGGSTLNAGSVMNAGGAGTASLVVKGASVINVIQKQNVSNGSFFNGVSAFGTTTISGEGSQINVDGLFYASTNAEGIFNIENNGELNTKGVSSIGEEHYGQVNIIGGRWNSSSTVNLYKRGEINISDGGILTTNIFNMSGEGENAGRTTTISLAGGGKFNILNDITTYYTDADTLLKIASGSTMDVNGKFNVGGVGASRSENTTQHHDIVVDGDGSLLSVKSLSLTPDGGETNFTLSNNGILKSSGDILLTDTNVNSTATLNIGAAAGKTAAAAGVVDATNIRVGSGTSTINFNHTSTDYNFSSAITEATSGATNGTINQIAGHTRLTADSSGFGGQTNIAGGSLIVNGSLGGNLSVDAAGILEGLGNVGNVTNAGIVSPGDGNANIGTLKIDGNYVGNGGSLLLDTVLGDSSSLTDQLVITGDASGTTSVTVTNRGGLGALTTGNGIEVITVGGTSTADAFALKSDYQYEGQNAVVGGAYAYSLHQGTGSDGSWYLRTLDTTHVPPVIPEDPTDPEIPSTPVIPTDPSSPVYQPGVPLYEVYPQVLQQMNKLGTLEQRVGNRTWLGQHENGVDAAGLTEGRGFWMKVEGSASHINSDKSKTNANYDLNIAKTQLGLDFEAIENTQGTFIGGVYFQYGHAKGDISSRFGEGDIKADGYGLGGTLTWYGNNGFYVDSVAQAMWYESDIDSDTLDRREIDDNKGTGYSFSVEAGKKIAVANGWNVTPQAQLSYSSVDFDSFHDVYKARVSRKDGDALTGRLGVAFDREKAWKSAAGDVRRLKVYGIANLYYEFLDGTQVEVTDVKFRNQPDRFWGGLGAGLSHNWKDDKYSLYGEVAARSSFNDFGDSYSLNGTVGFRAKF</sequence>
<dbReference type="InterPro" id="IPR011050">
    <property type="entry name" value="Pectin_lyase_fold/virulence"/>
</dbReference>
<dbReference type="Gene3D" id="2.40.128.130">
    <property type="entry name" value="Autotransporter beta-domain"/>
    <property type="match status" value="1"/>
</dbReference>
<dbReference type="InterPro" id="IPR005546">
    <property type="entry name" value="Autotransporte_beta"/>
</dbReference>
<gene>
    <name evidence="2" type="ORF">PEB0149_000020</name>
</gene>
<dbReference type="Pfam" id="PF03797">
    <property type="entry name" value="Autotransporter"/>
    <property type="match status" value="1"/>
</dbReference>
<dbReference type="SMART" id="SM00869">
    <property type="entry name" value="Autotransporter"/>
    <property type="match status" value="1"/>
</dbReference>
<dbReference type="SUPFAM" id="SSF51126">
    <property type="entry name" value="Pectin lyase-like"/>
    <property type="match status" value="1"/>
</dbReference>
<dbReference type="InterPro" id="IPR006315">
    <property type="entry name" value="OM_autotransptr_brl_dom"/>
</dbReference>
<dbReference type="InterPro" id="IPR036709">
    <property type="entry name" value="Autotransporte_beta_dom_sf"/>
</dbReference>